<evidence type="ECO:0000313" key="1">
    <source>
        <dbReference type="EMBL" id="RST93034.1"/>
    </source>
</evidence>
<dbReference type="PANTHER" id="PTHR37297:SF1">
    <property type="entry name" value="PROTEIN NRDI"/>
    <property type="match status" value="1"/>
</dbReference>
<dbReference type="GeneID" id="98569101"/>
<dbReference type="Pfam" id="PF07972">
    <property type="entry name" value="Flavodoxin_NdrI"/>
    <property type="match status" value="1"/>
</dbReference>
<dbReference type="RefSeq" id="WP_126781502.1">
    <property type="nucleotide sequence ID" value="NZ_CAUQJP010000066.1"/>
</dbReference>
<dbReference type="PIRSF" id="PIRSF005087">
    <property type="entry name" value="NrdI"/>
    <property type="match status" value="1"/>
</dbReference>
<comment type="caution">
    <text evidence="1">The sequence shown here is derived from an EMBL/GenBank/DDBJ whole genome shotgun (WGS) entry which is preliminary data.</text>
</comment>
<name>A0A429ZHI0_9ENTE</name>
<evidence type="ECO:0000313" key="2">
    <source>
        <dbReference type="Proteomes" id="UP000287239"/>
    </source>
</evidence>
<dbReference type="NCBIfam" id="TIGR00333">
    <property type="entry name" value="nrdI"/>
    <property type="match status" value="1"/>
</dbReference>
<proteinExistence type="predicted"/>
<protein>
    <submittedName>
        <fullName evidence="1">Class Ib ribonucleoside-diphosphate reductase assembly flavoprotein NrdI</fullName>
    </submittedName>
</protein>
<dbReference type="Proteomes" id="UP000287239">
    <property type="component" value="Unassembled WGS sequence"/>
</dbReference>
<dbReference type="AlphaFoldDB" id="A0A429ZHI0"/>
<dbReference type="SUPFAM" id="SSF52218">
    <property type="entry name" value="Flavoproteins"/>
    <property type="match status" value="1"/>
</dbReference>
<organism evidence="1 2">
    <name type="scientific">Vagococcus salmoninarum</name>
    <dbReference type="NCBI Taxonomy" id="2739"/>
    <lineage>
        <taxon>Bacteria</taxon>
        <taxon>Bacillati</taxon>
        <taxon>Bacillota</taxon>
        <taxon>Bacilli</taxon>
        <taxon>Lactobacillales</taxon>
        <taxon>Enterococcaceae</taxon>
        <taxon>Vagococcus</taxon>
    </lineage>
</organism>
<dbReference type="GO" id="GO:0010181">
    <property type="term" value="F:FMN binding"/>
    <property type="evidence" value="ECO:0007669"/>
    <property type="project" value="InterPro"/>
</dbReference>
<accession>A0A429ZHI0</accession>
<dbReference type="OrthoDB" id="350535at2"/>
<dbReference type="EMBL" id="NGJU01000020">
    <property type="protein sequence ID" value="RST93034.1"/>
    <property type="molecule type" value="Genomic_DNA"/>
</dbReference>
<keyword evidence="2" id="KW-1185">Reference proteome</keyword>
<sequence>MQLVYFTMTGQTRRFIKKLDLPAYEIDASNPFVELHEPYILIVPTYDRDITEVVNDFVDYKSNRDNLKGVAGSGNRNFADLFVFTAKDFAKDYNVPLLFVFEFNGTDDDVNKFKKVVSEIEFKTNE</sequence>
<dbReference type="InterPro" id="IPR004465">
    <property type="entry name" value="RNR_NrdI"/>
</dbReference>
<dbReference type="InterPro" id="IPR029039">
    <property type="entry name" value="Flavoprotein-like_sf"/>
</dbReference>
<gene>
    <name evidence="1" type="ORF">CBF35_12195</name>
</gene>
<dbReference type="Gene3D" id="3.40.50.360">
    <property type="match status" value="1"/>
</dbReference>
<dbReference type="PANTHER" id="PTHR37297">
    <property type="entry name" value="PROTEIN NRDI"/>
    <property type="match status" value="1"/>
</dbReference>
<reference evidence="1 2" key="1">
    <citation type="submission" date="2017-05" db="EMBL/GenBank/DDBJ databases">
        <title>Vagococcus spp. assemblies.</title>
        <authorList>
            <person name="Gulvik C.A."/>
        </authorList>
    </citation>
    <scope>NUCLEOTIDE SEQUENCE [LARGE SCALE GENOMIC DNA]</scope>
    <source>
        <strain evidence="1 2">NCFB 2777</strain>
    </source>
</reference>